<dbReference type="InterPro" id="IPR026960">
    <property type="entry name" value="RVT-Znf"/>
</dbReference>
<organism evidence="2 3">
    <name type="scientific">Hibiscus syriacus</name>
    <name type="common">Rose of Sharon</name>
    <dbReference type="NCBI Taxonomy" id="106335"/>
    <lineage>
        <taxon>Eukaryota</taxon>
        <taxon>Viridiplantae</taxon>
        <taxon>Streptophyta</taxon>
        <taxon>Embryophyta</taxon>
        <taxon>Tracheophyta</taxon>
        <taxon>Spermatophyta</taxon>
        <taxon>Magnoliopsida</taxon>
        <taxon>eudicotyledons</taxon>
        <taxon>Gunneridae</taxon>
        <taxon>Pentapetalae</taxon>
        <taxon>rosids</taxon>
        <taxon>malvids</taxon>
        <taxon>Malvales</taxon>
        <taxon>Malvaceae</taxon>
        <taxon>Malvoideae</taxon>
        <taxon>Hibiscus</taxon>
    </lineage>
</organism>
<proteinExistence type="predicted"/>
<dbReference type="PANTHER" id="PTHR33116:SF78">
    <property type="entry name" value="OS12G0587133 PROTEIN"/>
    <property type="match status" value="1"/>
</dbReference>
<dbReference type="AlphaFoldDB" id="A0A6A2YNU3"/>
<dbReference type="Proteomes" id="UP000436088">
    <property type="component" value="Unassembled WGS sequence"/>
</dbReference>
<feature type="domain" description="Reverse transcriptase zinc-binding" evidence="1">
    <location>
        <begin position="240"/>
        <end position="282"/>
    </location>
</feature>
<dbReference type="EMBL" id="VEPZ02001319">
    <property type="protein sequence ID" value="KAE8680947.1"/>
    <property type="molecule type" value="Genomic_DNA"/>
</dbReference>
<gene>
    <name evidence="2" type="ORF">F3Y22_tig00111358pilonHSYRG00092</name>
</gene>
<name>A0A6A2YNU3_HIBSY</name>
<comment type="caution">
    <text evidence="2">The sequence shown here is derived from an EMBL/GenBank/DDBJ whole genome shotgun (WGS) entry which is preliminary data.</text>
</comment>
<dbReference type="PANTHER" id="PTHR33116">
    <property type="entry name" value="REVERSE TRANSCRIPTASE ZINC-BINDING DOMAIN-CONTAINING PROTEIN-RELATED-RELATED"/>
    <property type="match status" value="1"/>
</dbReference>
<protein>
    <recommendedName>
        <fullName evidence="1">Reverse transcriptase zinc-binding domain-containing protein</fullName>
    </recommendedName>
</protein>
<evidence type="ECO:0000259" key="1">
    <source>
        <dbReference type="Pfam" id="PF13966"/>
    </source>
</evidence>
<reference evidence="2" key="1">
    <citation type="submission" date="2019-09" db="EMBL/GenBank/DDBJ databases">
        <title>Draft genome information of white flower Hibiscus syriacus.</title>
        <authorList>
            <person name="Kim Y.-M."/>
        </authorList>
    </citation>
    <scope>NUCLEOTIDE SEQUENCE [LARGE SCALE GENOMIC DNA]</scope>
    <source>
        <strain evidence="2">YM2019G1</strain>
    </source>
</reference>
<keyword evidence="3" id="KW-1185">Reference proteome</keyword>
<evidence type="ECO:0000313" key="2">
    <source>
        <dbReference type="EMBL" id="KAE8680947.1"/>
    </source>
</evidence>
<accession>A0A6A2YNU3</accession>
<dbReference type="Pfam" id="PF13966">
    <property type="entry name" value="zf-RVT"/>
    <property type="match status" value="1"/>
</dbReference>
<sequence length="518" mass="60158">MNVLSSLLNVAASNGIFRFHPKCKKISLTHLCFADDLLLFCHGSLDSLLGVVSILENFYYLSGLRLNAMKSELFTCGVSGSLLDQIQEFTGFKIGKLPVRQIILPKGVVGDIEKLCMRFFWKGCDNSARGARVRWSQICSLKSEGGLGLRKLVDWCKACCPMLVKNILASERSLWIAWLKDYCFKFADYWNVDRKPHFNWILNKLIKLREEARRLFIPVPNWPHIRGGWIWDRIRDRGIRSPIKDRLTKFGIVTVNVCGLCGVHEESRNHLFLECSFARVIWEDILHACGLHLQTLTCWDEALQWLVLNLKGKSLLVHIFKLAWTDFVYFLWEERNRRHFRGVIRSADTIRAFASQLPHQFITLLLLLPPMATPQPQEKPVHVNETRPIRDDEYTHYFKDTSSSSGCGCFGRFCWWRRNTSGYMVQVQSEEVRRESWVKRKAKKLREISEILAGPRWKNFIRRFSSYGINKRRRSMMTQFQYDPRSYQLNFDQGEAGAGFPDFSARFAAIHKGDNSAV</sequence>
<evidence type="ECO:0000313" key="3">
    <source>
        <dbReference type="Proteomes" id="UP000436088"/>
    </source>
</evidence>